<dbReference type="PANTHER" id="PTHR47642">
    <property type="entry name" value="ATP-DEPENDENT DNA HELICASE"/>
    <property type="match status" value="1"/>
</dbReference>
<dbReference type="InterPro" id="IPR010285">
    <property type="entry name" value="DNA_helicase_pif1-like_DEAD"/>
</dbReference>
<keyword evidence="1" id="KW-0347">Helicase</keyword>
<evidence type="ECO:0000259" key="2">
    <source>
        <dbReference type="Pfam" id="PF05970"/>
    </source>
</evidence>
<organism evidence="3 4">
    <name type="scientific">Papaver nudicaule</name>
    <name type="common">Iceland poppy</name>
    <dbReference type="NCBI Taxonomy" id="74823"/>
    <lineage>
        <taxon>Eukaryota</taxon>
        <taxon>Viridiplantae</taxon>
        <taxon>Streptophyta</taxon>
        <taxon>Embryophyta</taxon>
        <taxon>Tracheophyta</taxon>
        <taxon>Spermatophyta</taxon>
        <taxon>Magnoliopsida</taxon>
        <taxon>Ranunculales</taxon>
        <taxon>Papaveraceae</taxon>
        <taxon>Papaveroideae</taxon>
        <taxon>Papaver</taxon>
    </lineage>
</organism>
<dbReference type="Proteomes" id="UP001177140">
    <property type="component" value="Unassembled WGS sequence"/>
</dbReference>
<name>A0AA41VZQ3_PAPNU</name>
<proteinExistence type="inferred from homology"/>
<keyword evidence="1" id="KW-0378">Hydrolase</keyword>
<dbReference type="GO" id="GO:0006281">
    <property type="term" value="P:DNA repair"/>
    <property type="evidence" value="ECO:0007669"/>
    <property type="project" value="UniProtKB-KW"/>
</dbReference>
<dbReference type="EC" id="5.6.2.3" evidence="1"/>
<keyword evidence="1" id="KW-0233">DNA recombination</keyword>
<keyword evidence="1" id="KW-0234">DNA repair</keyword>
<dbReference type="EMBL" id="JAJJMA010324262">
    <property type="protein sequence ID" value="MCL7050153.1"/>
    <property type="molecule type" value="Genomic_DNA"/>
</dbReference>
<keyword evidence="1" id="KW-0227">DNA damage</keyword>
<dbReference type="InterPro" id="IPR027417">
    <property type="entry name" value="P-loop_NTPase"/>
</dbReference>
<dbReference type="GO" id="GO:0005524">
    <property type="term" value="F:ATP binding"/>
    <property type="evidence" value="ECO:0007669"/>
    <property type="project" value="UniProtKB-KW"/>
</dbReference>
<protein>
    <recommendedName>
        <fullName evidence="1">ATP-dependent DNA helicase</fullName>
        <ecNumber evidence="1">5.6.2.3</ecNumber>
    </recommendedName>
</protein>
<reference evidence="3" key="1">
    <citation type="submission" date="2022-03" db="EMBL/GenBank/DDBJ databases">
        <title>A functionally conserved STORR gene fusion in Papaver species that diverged 16.8 million years ago.</title>
        <authorList>
            <person name="Catania T."/>
        </authorList>
    </citation>
    <scope>NUCLEOTIDE SEQUENCE</scope>
    <source>
        <strain evidence="3">S-191538</strain>
    </source>
</reference>
<keyword evidence="1" id="KW-0067">ATP-binding</keyword>
<accession>A0AA41VZQ3</accession>
<dbReference type="AlphaFoldDB" id="A0AA41VZQ3"/>
<comment type="similarity">
    <text evidence="1">Belongs to the helicase family.</text>
</comment>
<sequence length="264" mass="29515">MQASGMAPDCMQVDDIDLGLRSYNVDHDWSEGLQHHPSVYDRIRFTHTLGHSTQEERLAIDPDFSVTVLSEQQQKALDLVLQSLRAHSTIRLIISGGAGTDKLTLINAIVRSTREMFGNNKAVRVMGPTGVAAFNIGGTTVHHELAITADRNQSYKKLETQRCTHMQVDFKDTRLIIIDEYIMIGRKMLGNINLRCRDIFANNEPFGNVSIVLVGDIRQLLPAFDTPLYAEGGQELQLTGSSLTRCLNIVFVLKRYSDNQVSNN</sequence>
<comment type="caution">
    <text evidence="3">The sequence shown here is derived from an EMBL/GenBank/DDBJ whole genome shotgun (WGS) entry which is preliminary data.</text>
</comment>
<keyword evidence="4" id="KW-1185">Reference proteome</keyword>
<dbReference type="GO" id="GO:0016787">
    <property type="term" value="F:hydrolase activity"/>
    <property type="evidence" value="ECO:0007669"/>
    <property type="project" value="UniProtKB-KW"/>
</dbReference>
<gene>
    <name evidence="3" type="ORF">MKW94_023326</name>
</gene>
<dbReference type="GO" id="GO:0043139">
    <property type="term" value="F:5'-3' DNA helicase activity"/>
    <property type="evidence" value="ECO:0007669"/>
    <property type="project" value="UniProtKB-EC"/>
</dbReference>
<feature type="domain" description="DNA helicase Pif1-like DEAD-box helicase" evidence="2">
    <location>
        <begin position="69"/>
        <end position="225"/>
    </location>
</feature>
<evidence type="ECO:0000313" key="3">
    <source>
        <dbReference type="EMBL" id="MCL7050153.1"/>
    </source>
</evidence>
<keyword evidence="1" id="KW-0547">Nucleotide-binding</keyword>
<dbReference type="GO" id="GO:0000723">
    <property type="term" value="P:telomere maintenance"/>
    <property type="evidence" value="ECO:0007669"/>
    <property type="project" value="InterPro"/>
</dbReference>
<dbReference type="InterPro" id="IPR051055">
    <property type="entry name" value="PIF1_helicase"/>
</dbReference>
<comment type="cofactor">
    <cofactor evidence="1">
        <name>Mg(2+)</name>
        <dbReference type="ChEBI" id="CHEBI:18420"/>
    </cofactor>
</comment>
<comment type="catalytic activity">
    <reaction evidence="1">
        <text>ATP + H2O = ADP + phosphate + H(+)</text>
        <dbReference type="Rhea" id="RHEA:13065"/>
        <dbReference type="ChEBI" id="CHEBI:15377"/>
        <dbReference type="ChEBI" id="CHEBI:15378"/>
        <dbReference type="ChEBI" id="CHEBI:30616"/>
        <dbReference type="ChEBI" id="CHEBI:43474"/>
        <dbReference type="ChEBI" id="CHEBI:456216"/>
        <dbReference type="EC" id="5.6.2.3"/>
    </reaction>
</comment>
<evidence type="ECO:0000256" key="1">
    <source>
        <dbReference type="RuleBase" id="RU363044"/>
    </source>
</evidence>
<evidence type="ECO:0000313" key="4">
    <source>
        <dbReference type="Proteomes" id="UP001177140"/>
    </source>
</evidence>
<dbReference type="GO" id="GO:0006310">
    <property type="term" value="P:DNA recombination"/>
    <property type="evidence" value="ECO:0007669"/>
    <property type="project" value="UniProtKB-KW"/>
</dbReference>
<dbReference type="Gene3D" id="3.40.50.300">
    <property type="entry name" value="P-loop containing nucleotide triphosphate hydrolases"/>
    <property type="match status" value="1"/>
</dbReference>
<dbReference type="Pfam" id="PF05970">
    <property type="entry name" value="PIF1"/>
    <property type="match status" value="1"/>
</dbReference>
<dbReference type="SUPFAM" id="SSF52540">
    <property type="entry name" value="P-loop containing nucleoside triphosphate hydrolases"/>
    <property type="match status" value="1"/>
</dbReference>